<organism evidence="2 3">
    <name type="scientific">Cinara cedri</name>
    <dbReference type="NCBI Taxonomy" id="506608"/>
    <lineage>
        <taxon>Eukaryota</taxon>
        <taxon>Metazoa</taxon>
        <taxon>Ecdysozoa</taxon>
        <taxon>Arthropoda</taxon>
        <taxon>Hexapoda</taxon>
        <taxon>Insecta</taxon>
        <taxon>Pterygota</taxon>
        <taxon>Neoptera</taxon>
        <taxon>Paraneoptera</taxon>
        <taxon>Hemiptera</taxon>
        <taxon>Sternorrhyncha</taxon>
        <taxon>Aphidomorpha</taxon>
        <taxon>Aphidoidea</taxon>
        <taxon>Aphididae</taxon>
        <taxon>Lachninae</taxon>
        <taxon>Cinara</taxon>
    </lineage>
</organism>
<dbReference type="AlphaFoldDB" id="A0A5E4N2X3"/>
<keyword evidence="3" id="KW-1185">Reference proteome</keyword>
<proteinExistence type="predicted"/>
<protein>
    <submittedName>
        <fullName evidence="2">Uncharacterized protein</fullName>
    </submittedName>
</protein>
<reference evidence="2 3" key="1">
    <citation type="submission" date="2019-08" db="EMBL/GenBank/DDBJ databases">
        <authorList>
            <person name="Alioto T."/>
            <person name="Alioto T."/>
            <person name="Gomez Garrido J."/>
        </authorList>
    </citation>
    <scope>NUCLEOTIDE SEQUENCE [LARGE SCALE GENOMIC DNA]</scope>
</reference>
<dbReference type="Proteomes" id="UP000325440">
    <property type="component" value="Unassembled WGS sequence"/>
</dbReference>
<evidence type="ECO:0000313" key="2">
    <source>
        <dbReference type="EMBL" id="VVC38955.1"/>
    </source>
</evidence>
<evidence type="ECO:0000256" key="1">
    <source>
        <dbReference type="SAM" id="MobiDB-lite"/>
    </source>
</evidence>
<feature type="region of interest" description="Disordered" evidence="1">
    <location>
        <begin position="1"/>
        <end position="69"/>
    </location>
</feature>
<evidence type="ECO:0000313" key="3">
    <source>
        <dbReference type="Proteomes" id="UP000325440"/>
    </source>
</evidence>
<feature type="compositionally biased region" description="Polar residues" evidence="1">
    <location>
        <begin position="19"/>
        <end position="46"/>
    </location>
</feature>
<name>A0A5E4N2X3_9HEMI</name>
<dbReference type="EMBL" id="CABPRJ010001528">
    <property type="protein sequence ID" value="VVC38955.1"/>
    <property type="molecule type" value="Genomic_DNA"/>
</dbReference>
<sequence>MLAPNITTKRKPPALKSLSICQPVQSNNAQKQKNKTSPNITPKTSPKPNPLRTTSSPSPLQQSSSKSTQNVINSETFNNIDNSKQSFASTVANSLIPKKDQAIIIDINDNLPHIDYIIAIGKLVQPANILFASRISKGRICILLSNKSLIDSLIINHPIISIQNQHFKLRKLFNPNKRIILSNIYRNIPPDIIANEFVKLNIPLCSPITFLRAGIQSQGHIASQCSNQNNSQITTSKENKVISTHNTASKLDDTKKTDITPIVAHPLLDNKTSPIEASNIQPL</sequence>
<accession>A0A5E4N2X3</accession>
<dbReference type="OrthoDB" id="6751268at2759"/>
<feature type="compositionally biased region" description="Low complexity" evidence="1">
    <location>
        <begin position="53"/>
        <end position="69"/>
    </location>
</feature>
<gene>
    <name evidence="2" type="ORF">CINCED_3A002733</name>
</gene>